<evidence type="ECO:0000313" key="1">
    <source>
        <dbReference type="EMBL" id="ORY45569.1"/>
    </source>
</evidence>
<comment type="caution">
    <text evidence="1">The sequence shown here is derived from an EMBL/GenBank/DDBJ whole genome shotgun (WGS) entry which is preliminary data.</text>
</comment>
<gene>
    <name evidence="1" type="ORF">BCR33DRAFT_170377</name>
</gene>
<proteinExistence type="predicted"/>
<organism evidence="1 2">
    <name type="scientific">Rhizoclosmatium globosum</name>
    <dbReference type="NCBI Taxonomy" id="329046"/>
    <lineage>
        <taxon>Eukaryota</taxon>
        <taxon>Fungi</taxon>
        <taxon>Fungi incertae sedis</taxon>
        <taxon>Chytridiomycota</taxon>
        <taxon>Chytridiomycota incertae sedis</taxon>
        <taxon>Chytridiomycetes</taxon>
        <taxon>Chytridiales</taxon>
        <taxon>Chytriomycetaceae</taxon>
        <taxon>Rhizoclosmatium</taxon>
    </lineage>
</organism>
<dbReference type="Proteomes" id="UP000193642">
    <property type="component" value="Unassembled WGS sequence"/>
</dbReference>
<evidence type="ECO:0000313" key="2">
    <source>
        <dbReference type="Proteomes" id="UP000193642"/>
    </source>
</evidence>
<protein>
    <submittedName>
        <fullName evidence="1">Uncharacterized protein</fullName>
    </submittedName>
</protein>
<accession>A0A1Y2CEU9</accession>
<keyword evidence="2" id="KW-1185">Reference proteome</keyword>
<dbReference type="OrthoDB" id="79149at2759"/>
<reference evidence="1 2" key="1">
    <citation type="submission" date="2016-07" db="EMBL/GenBank/DDBJ databases">
        <title>Pervasive Adenine N6-methylation of Active Genes in Fungi.</title>
        <authorList>
            <consortium name="DOE Joint Genome Institute"/>
            <person name="Mondo S.J."/>
            <person name="Dannebaum R.O."/>
            <person name="Kuo R.C."/>
            <person name="Labutti K."/>
            <person name="Haridas S."/>
            <person name="Kuo A."/>
            <person name="Salamov A."/>
            <person name="Ahrendt S.R."/>
            <person name="Lipzen A."/>
            <person name="Sullivan W."/>
            <person name="Andreopoulos W.B."/>
            <person name="Clum A."/>
            <person name="Lindquist E."/>
            <person name="Daum C."/>
            <person name="Ramamoorthy G.K."/>
            <person name="Gryganskyi A."/>
            <person name="Culley D."/>
            <person name="Magnuson J.K."/>
            <person name="James T.Y."/>
            <person name="O'Malley M.A."/>
            <person name="Stajich J.E."/>
            <person name="Spatafora J.W."/>
            <person name="Visel A."/>
            <person name="Grigoriev I.V."/>
        </authorList>
    </citation>
    <scope>NUCLEOTIDE SEQUENCE [LARGE SCALE GENOMIC DNA]</scope>
    <source>
        <strain evidence="1 2">JEL800</strain>
    </source>
</reference>
<name>A0A1Y2CEU9_9FUNG</name>
<sequence length="383" mass="44429">MAYQFPAEITQQIVRCLLHDAPVYTTVKEILKLRLIDRQWNRALTSTPLKCRVLIRSVNSNPEPLVIKPMTLSPYEYPLVANCHHDTYADAFVKLDIPFQLWLTFTTLQQLKDYLKGLIGASVGFSSVNITDVIVNASKCKPIKPYIDTYEDTFLDEDIDATIGKTFLLDLKHSKYGTPPIHLYRAIDFCAPEYLEMDEAETFYQEFVGLRQLLIPVPDRYFLDFTSLNELSCLVLGFMSGFWDAVTDFQPSLKHVWFREFDYCNQRWSRGDPVPFKFKLKSIQLSAFAQVDLPAVDHFMHLVRMDPVFRENMSELETIVISFQNDHPYPSLVTTTAMTEFFDTFHEISNLRRFVLVEVGDKAKLRRLVQSSDWGKGFRIIIE</sequence>
<dbReference type="AlphaFoldDB" id="A0A1Y2CEU9"/>
<dbReference type="EMBL" id="MCGO01000019">
    <property type="protein sequence ID" value="ORY45569.1"/>
    <property type="molecule type" value="Genomic_DNA"/>
</dbReference>